<feature type="compositionally biased region" description="Polar residues" evidence="4">
    <location>
        <begin position="448"/>
        <end position="463"/>
    </location>
</feature>
<dbReference type="PANTHER" id="PTHR34105">
    <property type="entry name" value="PROLINE-, GLUTAMIC ACID- AND LEUCINE-RICH PROTEIN 1"/>
    <property type="match status" value="1"/>
</dbReference>
<evidence type="ECO:0000256" key="1">
    <source>
        <dbReference type="ARBA" id="ARBA00004123"/>
    </source>
</evidence>
<organism evidence="6 7">
    <name type="scientific">Anopheles epiroticus</name>
    <dbReference type="NCBI Taxonomy" id="199890"/>
    <lineage>
        <taxon>Eukaryota</taxon>
        <taxon>Metazoa</taxon>
        <taxon>Ecdysozoa</taxon>
        <taxon>Arthropoda</taxon>
        <taxon>Hexapoda</taxon>
        <taxon>Insecta</taxon>
        <taxon>Pterygota</taxon>
        <taxon>Neoptera</taxon>
        <taxon>Endopterygota</taxon>
        <taxon>Diptera</taxon>
        <taxon>Nematocera</taxon>
        <taxon>Culicoidea</taxon>
        <taxon>Culicidae</taxon>
        <taxon>Anophelinae</taxon>
        <taxon>Anopheles</taxon>
    </lineage>
</organism>
<dbReference type="VEuPathDB" id="VectorBase:AEPI004209"/>
<comment type="subcellular location">
    <subcellularLocation>
        <location evidence="1">Nucleus</location>
    </subcellularLocation>
</comment>
<protein>
    <recommendedName>
        <fullName evidence="5">Pre-rRNA-processing protein RIX1 N-terminal domain-containing protein</fullName>
    </recommendedName>
</protein>
<feature type="region of interest" description="Disordered" evidence="4">
    <location>
        <begin position="630"/>
        <end position="664"/>
    </location>
</feature>
<reference evidence="6" key="2">
    <citation type="submission" date="2020-05" db="UniProtKB">
        <authorList>
            <consortium name="EnsemblMetazoa"/>
        </authorList>
    </citation>
    <scope>IDENTIFICATION</scope>
    <source>
        <strain evidence="6">Epiroticus2</strain>
    </source>
</reference>
<feature type="compositionally biased region" description="Polar residues" evidence="4">
    <location>
        <begin position="789"/>
        <end position="803"/>
    </location>
</feature>
<keyword evidence="7" id="KW-1185">Reference proteome</keyword>
<feature type="domain" description="Pre-rRNA-processing protein RIX1 N-terminal" evidence="5">
    <location>
        <begin position="27"/>
        <end position="181"/>
    </location>
</feature>
<dbReference type="AlphaFoldDB" id="A0A182PBA4"/>
<proteinExistence type="inferred from homology"/>
<feature type="compositionally biased region" description="Acidic residues" evidence="4">
    <location>
        <begin position="686"/>
        <end position="700"/>
    </location>
</feature>
<name>A0A182PBA4_9DIPT</name>
<feature type="compositionally biased region" description="Acidic residues" evidence="4">
    <location>
        <begin position="746"/>
        <end position="755"/>
    </location>
</feature>
<feature type="region of interest" description="Disordered" evidence="4">
    <location>
        <begin position="726"/>
        <end position="832"/>
    </location>
</feature>
<evidence type="ECO:0000259" key="5">
    <source>
        <dbReference type="Pfam" id="PF08167"/>
    </source>
</evidence>
<evidence type="ECO:0000256" key="2">
    <source>
        <dbReference type="ARBA" id="ARBA00010511"/>
    </source>
</evidence>
<dbReference type="Proteomes" id="UP000075885">
    <property type="component" value="Unassembled WGS sequence"/>
</dbReference>
<feature type="region of interest" description="Disordered" evidence="4">
    <location>
        <begin position="448"/>
        <end position="467"/>
    </location>
</feature>
<evidence type="ECO:0000256" key="3">
    <source>
        <dbReference type="ARBA" id="ARBA00023242"/>
    </source>
</evidence>
<dbReference type="EnsemblMetazoa" id="AEPI004209-RA">
    <property type="protein sequence ID" value="AEPI004209-PA"/>
    <property type="gene ID" value="AEPI004209"/>
</dbReference>
<dbReference type="SUPFAM" id="SSF48371">
    <property type="entry name" value="ARM repeat"/>
    <property type="match status" value="1"/>
</dbReference>
<dbReference type="GO" id="GO:0005634">
    <property type="term" value="C:nucleus"/>
    <property type="evidence" value="ECO:0007669"/>
    <property type="project" value="UniProtKB-SubCell"/>
</dbReference>
<keyword evidence="3" id="KW-0539">Nucleus</keyword>
<comment type="similarity">
    <text evidence="2">Belongs to the RIX1/PELP1 family.</text>
</comment>
<sequence>MEGVGQLIGSHVDSDDGLLTLFLNNLDEHQSFWSDSQNDLDTVFTKIGTLLTSAKTRERALRILIHLLSDCPLDVVEEKAQFYINICTKVCDQRGPPQTIPLVYKLLQQLVQRSVGSNELHKLFVSNLPKFLETFGPNVEPTALRSALSFLELAMQHYAGACGPLKNRIESFLYSLVDSTDRFVINSAANCMLLLQQIRGGGQHGSLHKKTWEEYYLRLIDTIHELLNQIFAHTPETFDEEENLECLKLPAFRPTANPIRKAHLVAVRACNLITFLDQAIVGAYPVAKPIVPFKAVNLVLRGLSVSCEAMGRNPIGENIAFGTFLPSIHYGLLEVLDGLVLAMGTNLLMFGDAICEMFPKCLKATQTNSNETEGAKKSFIRLRTKIYESIQLWCEKMRYGSSIETVNEALLEQIVRDITPYESEVTLKMGATGNKRLSARAKRKLQKEQNAATSLNQNHSSGGASAEQRELFVDHGNEPLCRAALDCMAVILQAAGCFIKPVTHKLLQEKIVPLCFTLVTNQQLTGLYSDDGVRVALLRAYAALIVNPHHHCPPPLQYSSYIFNTLQTTDSSAAVRAVAAELARTMELVVHPWKETLYFPADKSAIKDALANKDKHPLAMLMAKHDVKTNGTNGVHDDLVHSTFPEPPQNNSSPKKDSSTAVSKAAIEAAYESEGEINESLAVTEASDESFIENDEEATPEADAQPVGWVEQDVSAFSVDGKEKVTEIPPIGDDTESYNAGTIHLDDDDDDDEKSEESGVVAILDSDEEAVRAQNKAEDDDVVEVPMNVESSAPKSSDTNGSMKHTIEITADGENGTSPKKAKLSQDSCNGGTTVKVKNIDDIVEEMVAEFVDEP</sequence>
<reference evidence="7" key="1">
    <citation type="submission" date="2013-03" db="EMBL/GenBank/DDBJ databases">
        <title>The Genome Sequence of Anopheles epiroticus epiroticus2.</title>
        <authorList>
            <consortium name="The Broad Institute Genomics Platform"/>
            <person name="Neafsey D.E."/>
            <person name="Howell P."/>
            <person name="Walker B."/>
            <person name="Young S.K."/>
            <person name="Zeng Q."/>
            <person name="Gargeya S."/>
            <person name="Fitzgerald M."/>
            <person name="Haas B."/>
            <person name="Abouelleil A."/>
            <person name="Allen A.W."/>
            <person name="Alvarado L."/>
            <person name="Arachchi H.M."/>
            <person name="Berlin A.M."/>
            <person name="Chapman S.B."/>
            <person name="Gainer-Dewar J."/>
            <person name="Goldberg J."/>
            <person name="Griggs A."/>
            <person name="Gujja S."/>
            <person name="Hansen M."/>
            <person name="Howarth C."/>
            <person name="Imamovic A."/>
            <person name="Ireland A."/>
            <person name="Larimer J."/>
            <person name="McCowan C."/>
            <person name="Murphy C."/>
            <person name="Pearson M."/>
            <person name="Poon T.W."/>
            <person name="Priest M."/>
            <person name="Roberts A."/>
            <person name="Saif S."/>
            <person name="Shea T."/>
            <person name="Sisk P."/>
            <person name="Sykes S."/>
            <person name="Wortman J."/>
            <person name="Nusbaum C."/>
            <person name="Birren B."/>
        </authorList>
    </citation>
    <scope>NUCLEOTIDE SEQUENCE [LARGE SCALE GENOMIC DNA]</scope>
    <source>
        <strain evidence="7">Epiroticus2</strain>
    </source>
</reference>
<evidence type="ECO:0000313" key="6">
    <source>
        <dbReference type="EnsemblMetazoa" id="AEPI004209-PA"/>
    </source>
</evidence>
<accession>A0A182PBA4</accession>
<dbReference type="InterPro" id="IPR016024">
    <property type="entry name" value="ARM-type_fold"/>
</dbReference>
<evidence type="ECO:0000256" key="4">
    <source>
        <dbReference type="SAM" id="MobiDB-lite"/>
    </source>
</evidence>
<dbReference type="Pfam" id="PF08167">
    <property type="entry name" value="RIX1"/>
    <property type="match status" value="1"/>
</dbReference>
<dbReference type="InterPro" id="IPR012583">
    <property type="entry name" value="RIX1_N"/>
</dbReference>
<dbReference type="STRING" id="199890.A0A182PBA4"/>
<dbReference type="GO" id="GO:0006364">
    <property type="term" value="P:rRNA processing"/>
    <property type="evidence" value="ECO:0007669"/>
    <property type="project" value="TreeGrafter"/>
</dbReference>
<evidence type="ECO:0000313" key="7">
    <source>
        <dbReference type="Proteomes" id="UP000075885"/>
    </source>
</evidence>
<dbReference type="PANTHER" id="PTHR34105:SF1">
    <property type="entry name" value="PROLINE-, GLUTAMIC ACID- AND LEUCINE-RICH PROTEIN 1"/>
    <property type="match status" value="1"/>
</dbReference>
<feature type="region of interest" description="Disordered" evidence="4">
    <location>
        <begin position="676"/>
        <end position="708"/>
    </location>
</feature>